<feature type="region of interest" description="Disordered" evidence="1">
    <location>
        <begin position="298"/>
        <end position="332"/>
    </location>
</feature>
<sequence length="332" mass="38889">MKKGATELLSMLSDSELMSLKDTVTKSMNPTNNRLDAIEACISLSQSAFELLRRKKIRRDFLLQYLARKSISISPGIDKVRLVKMIVEYWNTNKVIDCNSGDYFNHQESPQAVCLIDQQHSQHQYQSTSNYIQQLSEQFTEWFYTNWNDLKNFGPEHFFHDVFLVITQENRRITGSQNVYDHLRDCIVKYNLKFNPNVNNNQIYESPHGLVMILVHGTVHQQTTCLGIFEQTFGLVRDPARGNNYIIKMIYLDVRITQTQTGSNDALQQQQQQQQQQQMNLHLPPPAFLVDIMRRYDSEQQMMSDDDDDDKTQSDKDDDELDLKIVRYRDKE</sequence>
<evidence type="ECO:0000313" key="3">
    <source>
        <dbReference type="EMBL" id="CAF3931416.1"/>
    </source>
</evidence>
<evidence type="ECO:0000256" key="1">
    <source>
        <dbReference type="SAM" id="MobiDB-lite"/>
    </source>
</evidence>
<dbReference type="Gene3D" id="3.10.450.50">
    <property type="match status" value="1"/>
</dbReference>
<dbReference type="Proteomes" id="UP000677228">
    <property type="component" value="Unassembled WGS sequence"/>
</dbReference>
<comment type="caution">
    <text evidence="3">The sequence shown here is derived from an EMBL/GenBank/DDBJ whole genome shotgun (WGS) entry which is preliminary data.</text>
</comment>
<dbReference type="PANTHER" id="PTHR21084">
    <property type="entry name" value="DENSE INCISORS"/>
    <property type="match status" value="1"/>
</dbReference>
<dbReference type="AlphaFoldDB" id="A0A8S2LZZ2"/>
<reference evidence="3" key="1">
    <citation type="submission" date="2021-02" db="EMBL/GenBank/DDBJ databases">
        <authorList>
            <person name="Nowell W R."/>
        </authorList>
    </citation>
    <scope>NUCLEOTIDE SEQUENCE</scope>
</reference>
<proteinExistence type="predicted"/>
<organism evidence="3 4">
    <name type="scientific">Didymodactylos carnosus</name>
    <dbReference type="NCBI Taxonomy" id="1234261"/>
    <lineage>
        <taxon>Eukaryota</taxon>
        <taxon>Metazoa</taxon>
        <taxon>Spiralia</taxon>
        <taxon>Gnathifera</taxon>
        <taxon>Rotifera</taxon>
        <taxon>Eurotatoria</taxon>
        <taxon>Bdelloidea</taxon>
        <taxon>Philodinida</taxon>
        <taxon>Philodinidae</taxon>
        <taxon>Didymodactylos</taxon>
    </lineage>
</organism>
<dbReference type="Pfam" id="PF15008">
    <property type="entry name" value="DUF4518"/>
    <property type="match status" value="1"/>
</dbReference>
<evidence type="ECO:0000313" key="4">
    <source>
        <dbReference type="Proteomes" id="UP000682733"/>
    </source>
</evidence>
<protein>
    <recommendedName>
        <fullName evidence="5">NTF2 domain-containing protein</fullName>
    </recommendedName>
</protein>
<name>A0A8S2LZZ2_9BILA</name>
<dbReference type="PANTHER" id="PTHR21084:SF1">
    <property type="entry name" value="DENSE INCISORS"/>
    <property type="match status" value="1"/>
</dbReference>
<feature type="compositionally biased region" description="Acidic residues" evidence="1">
    <location>
        <begin position="304"/>
        <end position="321"/>
    </location>
</feature>
<dbReference type="SUPFAM" id="SSF54427">
    <property type="entry name" value="NTF2-like"/>
    <property type="match status" value="1"/>
</dbReference>
<dbReference type="EMBL" id="CAJOBA010025532">
    <property type="protein sequence ID" value="CAF3931416.1"/>
    <property type="molecule type" value="Genomic_DNA"/>
</dbReference>
<dbReference type="InterPro" id="IPR026698">
    <property type="entry name" value="UPF_C3orf38"/>
</dbReference>
<accession>A0A8S2LZZ2</accession>
<evidence type="ECO:0008006" key="5">
    <source>
        <dbReference type="Google" id="ProtNLM"/>
    </source>
</evidence>
<feature type="compositionally biased region" description="Basic and acidic residues" evidence="1">
    <location>
        <begin position="322"/>
        <end position="332"/>
    </location>
</feature>
<evidence type="ECO:0000313" key="2">
    <source>
        <dbReference type="EMBL" id="CAF1138932.1"/>
    </source>
</evidence>
<dbReference type="EMBL" id="CAJNOK010011388">
    <property type="protein sequence ID" value="CAF1138932.1"/>
    <property type="molecule type" value="Genomic_DNA"/>
</dbReference>
<gene>
    <name evidence="2" type="ORF">OVA965_LOCUS21027</name>
    <name evidence="3" type="ORF">TMI583_LOCUS21581</name>
</gene>
<dbReference type="InterPro" id="IPR032710">
    <property type="entry name" value="NTF2-like_dom_sf"/>
</dbReference>
<dbReference type="Proteomes" id="UP000682733">
    <property type="component" value="Unassembled WGS sequence"/>
</dbReference>